<evidence type="ECO:0000313" key="4">
    <source>
        <dbReference type="EMBL" id="ANI93564.1"/>
    </source>
</evidence>
<feature type="compositionally biased region" description="Polar residues" evidence="2">
    <location>
        <begin position="1"/>
        <end position="23"/>
    </location>
</feature>
<reference evidence="4 5" key="1">
    <citation type="submission" date="2016-06" db="EMBL/GenBank/DDBJ databases">
        <title>Complete genome sequence of a saline-alkali tolerant type strain Dietzia timorensis ID05-A0528T.</title>
        <authorList>
            <person name="Wu X."/>
        </authorList>
    </citation>
    <scope>NUCLEOTIDE SEQUENCE [LARGE SCALE GENOMIC DNA]</scope>
    <source>
        <strain evidence="4 5">ID05-A0528</strain>
    </source>
</reference>
<dbReference type="Gene3D" id="3.30.160.270">
    <property type="match status" value="1"/>
</dbReference>
<evidence type="ECO:0000313" key="5">
    <source>
        <dbReference type="Proteomes" id="UP000186104"/>
    </source>
</evidence>
<evidence type="ECO:0000256" key="2">
    <source>
        <dbReference type="SAM" id="MobiDB-lite"/>
    </source>
</evidence>
<dbReference type="SUPFAM" id="SSF110921">
    <property type="entry name" value="2-isopropylmalate synthase LeuA, allosteric (dimerisation) domain"/>
    <property type="match status" value="1"/>
</dbReference>
<proteinExistence type="predicted"/>
<feature type="region of interest" description="Disordered" evidence="2">
    <location>
        <begin position="1"/>
        <end position="31"/>
    </location>
</feature>
<evidence type="ECO:0000256" key="1">
    <source>
        <dbReference type="ARBA" id="ARBA00022679"/>
    </source>
</evidence>
<dbReference type="GO" id="GO:0009098">
    <property type="term" value="P:L-leucine biosynthetic process"/>
    <property type="evidence" value="ECO:0007669"/>
    <property type="project" value="InterPro"/>
</dbReference>
<organism evidence="4 5">
    <name type="scientific">Dietzia timorensis</name>
    <dbReference type="NCBI Taxonomy" id="499555"/>
    <lineage>
        <taxon>Bacteria</taxon>
        <taxon>Bacillati</taxon>
        <taxon>Actinomycetota</taxon>
        <taxon>Actinomycetes</taxon>
        <taxon>Mycobacteriales</taxon>
        <taxon>Dietziaceae</taxon>
        <taxon>Dietzia</taxon>
    </lineage>
</organism>
<evidence type="ECO:0000259" key="3">
    <source>
        <dbReference type="SMART" id="SM00917"/>
    </source>
</evidence>
<gene>
    <name evidence="4" type="ORF">BJL86_2804</name>
</gene>
<dbReference type="AlphaFoldDB" id="A0A173LPG3"/>
<dbReference type="SMART" id="SM00917">
    <property type="entry name" value="LeuA_dimer"/>
    <property type="match status" value="1"/>
</dbReference>
<dbReference type="OrthoDB" id="4773719at2"/>
<accession>A0A173LPG3</accession>
<dbReference type="GO" id="GO:0003852">
    <property type="term" value="F:2-isopropylmalate synthase activity"/>
    <property type="evidence" value="ECO:0007669"/>
    <property type="project" value="InterPro"/>
</dbReference>
<dbReference type="EMBL" id="CP015961">
    <property type="protein sequence ID" value="ANI93564.1"/>
    <property type="molecule type" value="Genomic_DNA"/>
</dbReference>
<keyword evidence="1" id="KW-0808">Transferase</keyword>
<sequence length="176" mass="19298">MEQFTRTFTAAQAESHSPASSRTTTERRIHPYTRRFERPLPPAFAAESAGMTWRTFCSTYAPENGPLRLRDWNDRALGRGEHHFEAIFSTTCSDASAVRAQATASGAIAACSEMLHGLGYGIEIERFHQHHRGSTWATMLYCTTGGNPEGAWAIGLGENSAEASVKAMLSAVARLY</sequence>
<keyword evidence="5" id="KW-1185">Reference proteome</keyword>
<feature type="domain" description="2-isopropylmalate synthase LeuA allosteric (dimerisation)" evidence="3">
    <location>
        <begin position="2"/>
        <end position="176"/>
    </location>
</feature>
<dbReference type="RefSeq" id="WP_082908676.1">
    <property type="nucleotide sequence ID" value="NZ_CP015961.1"/>
</dbReference>
<dbReference type="STRING" id="499555.BJL86_2804"/>
<name>A0A173LPG3_9ACTN</name>
<dbReference type="InterPro" id="IPR013709">
    <property type="entry name" value="2-isopropylmalate_synth_dimer"/>
</dbReference>
<protein>
    <recommendedName>
        <fullName evidence="3">2-isopropylmalate synthase LeuA allosteric (dimerisation) domain-containing protein</fullName>
    </recommendedName>
</protein>
<dbReference type="Proteomes" id="UP000186104">
    <property type="component" value="Chromosome"/>
</dbReference>
<dbReference type="KEGG" id="dtm:BJL86_2804"/>
<dbReference type="InterPro" id="IPR036230">
    <property type="entry name" value="LeuA_allosteric_dom_sf"/>
</dbReference>